<keyword evidence="4" id="KW-1185">Reference proteome</keyword>
<dbReference type="Proteomes" id="UP000255355">
    <property type="component" value="Unassembled WGS sequence"/>
</dbReference>
<keyword evidence="2" id="KW-0812">Transmembrane</keyword>
<feature type="region of interest" description="Disordered" evidence="1">
    <location>
        <begin position="1"/>
        <end position="33"/>
    </location>
</feature>
<feature type="region of interest" description="Disordered" evidence="1">
    <location>
        <begin position="252"/>
        <end position="272"/>
    </location>
</feature>
<proteinExistence type="predicted"/>
<sequence length="272" mass="28281">MSQSPGILESAPHPSHRASSESSGRIGGMSSNPPGTRNLRRIILIVGLVLVLAVVGTVAAAETYYRHRTANCIATQVERDLGSKVSVSFGPKPLLLTAIDHKVQYVDVDSDDAKFGPAVDMKVHARLDDITLVDNGRGGAEIGSSSAEATWSNDGIAQTLKGLVSGVQSDPAAGVLDVKVLGGIADLQVKPQIVGDRIEVTTQSAQLFGFGLPTDLVDGIVDLMTESLQSYPMGLKPTEVKVTDNGIAVSLSGGPTKLEPAPDAQNTEASSC</sequence>
<name>A0A370H6P5_9NOCA</name>
<dbReference type="EMBL" id="QQAZ01000004">
    <property type="protein sequence ID" value="RDI52056.1"/>
    <property type="molecule type" value="Genomic_DNA"/>
</dbReference>
<keyword evidence="2" id="KW-0472">Membrane</keyword>
<comment type="caution">
    <text evidence="3">The sequence shown here is derived from an EMBL/GenBank/DDBJ whole genome shotgun (WGS) entry which is preliminary data.</text>
</comment>
<evidence type="ECO:0000256" key="1">
    <source>
        <dbReference type="SAM" id="MobiDB-lite"/>
    </source>
</evidence>
<gene>
    <name evidence="3" type="ORF">DFR68_104544</name>
</gene>
<evidence type="ECO:0000313" key="3">
    <source>
        <dbReference type="EMBL" id="RDI52056.1"/>
    </source>
</evidence>
<dbReference type="InterPro" id="IPR021373">
    <property type="entry name" value="DUF2993"/>
</dbReference>
<feature type="transmembrane region" description="Helical" evidence="2">
    <location>
        <begin position="42"/>
        <end position="61"/>
    </location>
</feature>
<evidence type="ECO:0000256" key="2">
    <source>
        <dbReference type="SAM" id="Phobius"/>
    </source>
</evidence>
<dbReference type="AlphaFoldDB" id="A0A370H6P5"/>
<dbReference type="STRING" id="1210089.GCA_001613165_05040"/>
<accession>A0A370H6P5</accession>
<protein>
    <submittedName>
        <fullName evidence="3">DUF2993 family protein</fullName>
    </submittedName>
</protein>
<organism evidence="3 4">
    <name type="scientific">Nocardia mexicana</name>
    <dbReference type="NCBI Taxonomy" id="279262"/>
    <lineage>
        <taxon>Bacteria</taxon>
        <taxon>Bacillati</taxon>
        <taxon>Actinomycetota</taxon>
        <taxon>Actinomycetes</taxon>
        <taxon>Mycobacteriales</taxon>
        <taxon>Nocardiaceae</taxon>
        <taxon>Nocardia</taxon>
    </lineage>
</organism>
<evidence type="ECO:0000313" key="4">
    <source>
        <dbReference type="Proteomes" id="UP000255355"/>
    </source>
</evidence>
<dbReference type="Pfam" id="PF11209">
    <property type="entry name" value="LmeA"/>
    <property type="match status" value="1"/>
</dbReference>
<keyword evidence="2" id="KW-1133">Transmembrane helix</keyword>
<reference evidence="3 4" key="1">
    <citation type="submission" date="2018-07" db="EMBL/GenBank/DDBJ databases">
        <title>Genomic Encyclopedia of Type Strains, Phase IV (KMG-IV): sequencing the most valuable type-strain genomes for metagenomic binning, comparative biology and taxonomic classification.</title>
        <authorList>
            <person name="Goeker M."/>
        </authorList>
    </citation>
    <scope>NUCLEOTIDE SEQUENCE [LARGE SCALE GENOMIC DNA]</scope>
    <source>
        <strain evidence="3 4">DSM 44952</strain>
    </source>
</reference>